<accession>B1T7I6</accession>
<name>B1T7I6_9BURK</name>
<gene>
    <name evidence="1" type="ORF">BamMEX5DRAFT_3752</name>
</gene>
<protein>
    <submittedName>
        <fullName evidence="1">Uncharacterized protein</fullName>
    </submittedName>
</protein>
<proteinExistence type="predicted"/>
<organism evidence="1 2">
    <name type="scientific">Burkholderia ambifaria MEX-5</name>
    <dbReference type="NCBI Taxonomy" id="396597"/>
    <lineage>
        <taxon>Bacteria</taxon>
        <taxon>Pseudomonadati</taxon>
        <taxon>Pseudomonadota</taxon>
        <taxon>Betaproteobacteria</taxon>
        <taxon>Burkholderiales</taxon>
        <taxon>Burkholderiaceae</taxon>
        <taxon>Burkholderia</taxon>
        <taxon>Burkholderia cepacia complex</taxon>
    </lineage>
</organism>
<evidence type="ECO:0000313" key="1">
    <source>
        <dbReference type="EMBL" id="EDT40468.1"/>
    </source>
</evidence>
<dbReference type="EMBL" id="ABLK01000124">
    <property type="protein sequence ID" value="EDT40468.1"/>
    <property type="molecule type" value="Genomic_DNA"/>
</dbReference>
<sequence>MQRGVVLECTTPLFVSGNCHDAPSRTTVRRSTDAYSFRPDSVAARVRWHYPQHN</sequence>
<dbReference type="PATRIC" id="fig|396597.7.peg.4158"/>
<reference evidence="1 2" key="1">
    <citation type="submission" date="2008-03" db="EMBL/GenBank/DDBJ databases">
        <title>Sequencing of the draft genome and assembly of Burkholderia ambifaria MEX-5.</title>
        <authorList>
            <consortium name="US DOE Joint Genome Institute (JGI-PGF)"/>
            <person name="Copeland A."/>
            <person name="Lucas S."/>
            <person name="Lapidus A."/>
            <person name="Glavina del Rio T."/>
            <person name="Dalin E."/>
            <person name="Tice H."/>
            <person name="Bruce D."/>
            <person name="Goodwin L."/>
            <person name="Pitluck S."/>
            <person name="Larimer F."/>
            <person name="Land M.L."/>
            <person name="Hauser L."/>
            <person name="Tiedje J."/>
            <person name="Richardson P."/>
        </authorList>
    </citation>
    <scope>NUCLEOTIDE SEQUENCE [LARGE SCALE GENOMIC DNA]</scope>
    <source>
        <strain evidence="1 2">MEX-5</strain>
    </source>
</reference>
<dbReference type="AlphaFoldDB" id="B1T7I6"/>
<dbReference type="Proteomes" id="UP000004814">
    <property type="component" value="Unassembled WGS sequence"/>
</dbReference>
<evidence type="ECO:0000313" key="2">
    <source>
        <dbReference type="Proteomes" id="UP000004814"/>
    </source>
</evidence>
<comment type="caution">
    <text evidence="1">The sequence shown here is derived from an EMBL/GenBank/DDBJ whole genome shotgun (WGS) entry which is preliminary data.</text>
</comment>